<feature type="transmembrane region" description="Helical" evidence="1">
    <location>
        <begin position="23"/>
        <end position="44"/>
    </location>
</feature>
<gene>
    <name evidence="2" type="ORF">A3Q41_02080</name>
</gene>
<keyword evidence="3" id="KW-1185">Reference proteome</keyword>
<protein>
    <submittedName>
        <fullName evidence="2">Uncharacterized protein</fullName>
    </submittedName>
</protein>
<accession>A0A143QLN1</accession>
<dbReference type="KEGG" id="rhs:A3Q41_02080"/>
<dbReference type="Pfam" id="PF19609">
    <property type="entry name" value="DUF6114"/>
    <property type="match status" value="1"/>
</dbReference>
<dbReference type="PATRIC" id="fig|1653479.3.peg.2102"/>
<organism evidence="2 3">
    <name type="scientific">Rhodococcoides fascians</name>
    <name type="common">Rhodococcus fascians</name>
    <dbReference type="NCBI Taxonomy" id="1828"/>
    <lineage>
        <taxon>Bacteria</taxon>
        <taxon>Bacillati</taxon>
        <taxon>Actinomycetota</taxon>
        <taxon>Actinomycetes</taxon>
        <taxon>Mycobacteriales</taxon>
        <taxon>Nocardiaceae</taxon>
        <taxon>Rhodococcoides</taxon>
    </lineage>
</organism>
<dbReference type="InterPro" id="IPR046096">
    <property type="entry name" value="DUF6114"/>
</dbReference>
<dbReference type="EMBL" id="CP015220">
    <property type="protein sequence ID" value="AMY23382.1"/>
    <property type="molecule type" value="Genomic_DNA"/>
</dbReference>
<dbReference type="AlphaFoldDB" id="A0A143QLN1"/>
<feature type="transmembrane region" description="Helical" evidence="1">
    <location>
        <begin position="83"/>
        <end position="100"/>
    </location>
</feature>
<keyword evidence="1" id="KW-1133">Transmembrane helix</keyword>
<reference evidence="2 3" key="1">
    <citation type="journal article" date="2016" name="Genome Announc.">
        <title>Complete Genome and Plasmid Sequences for Rhodococcus fascians D188 and Draft Sequences for Rhodococcus Isolates PBTS 1 and PBTS 2.</title>
        <authorList>
            <person name="Stamler R.A."/>
            <person name="Vereecke D."/>
            <person name="Zhang Y."/>
            <person name="Schilkey F."/>
            <person name="Devitt N."/>
            <person name="Randall J.J."/>
        </authorList>
    </citation>
    <scope>NUCLEOTIDE SEQUENCE [LARGE SCALE GENOMIC DNA]</scope>
    <source>
        <strain evidence="2 3">PBTS2</strain>
    </source>
</reference>
<name>A0A143QLN1_RHOFA</name>
<feature type="transmembrane region" description="Helical" evidence="1">
    <location>
        <begin position="50"/>
        <end position="76"/>
    </location>
</feature>
<feature type="transmembrane region" description="Helical" evidence="1">
    <location>
        <begin position="106"/>
        <end position="125"/>
    </location>
</feature>
<reference evidence="3" key="2">
    <citation type="submission" date="2016-04" db="EMBL/GenBank/DDBJ databases">
        <title>Complete Genome and Plasmid Sequences for Rhodococcus fascians D188 and Draft Sequences for Rhodococcus spp. Isolates PBTS 1 and PBTS 2.</title>
        <authorList>
            <person name="Stamer R."/>
            <person name="Vereecke D."/>
            <person name="Zhang Y."/>
            <person name="Schilkey F."/>
            <person name="Devitt N."/>
            <person name="Randall J."/>
        </authorList>
    </citation>
    <scope>NUCLEOTIDE SEQUENCE [LARGE SCALE GENOMIC DNA]</scope>
    <source>
        <strain evidence="3">PBTS2</strain>
    </source>
</reference>
<dbReference type="Proteomes" id="UP000076038">
    <property type="component" value="Chromosome"/>
</dbReference>
<evidence type="ECO:0000313" key="2">
    <source>
        <dbReference type="EMBL" id="AMY23382.1"/>
    </source>
</evidence>
<keyword evidence="1" id="KW-0472">Membrane</keyword>
<evidence type="ECO:0000256" key="1">
    <source>
        <dbReference type="SAM" id="Phobius"/>
    </source>
</evidence>
<proteinExistence type="predicted"/>
<sequence>MLTETPDAGRRARFRTWRSTRPFWGGVFLTASGCMLLLPALATVKVGDLLISISTIAGVSTLLLGSMMLVCAFSVLVRAEARIPAGVAAMVLALVALPAANFGGYVLGSLFGVFGSAATLAWASAK</sequence>
<evidence type="ECO:0000313" key="3">
    <source>
        <dbReference type="Proteomes" id="UP000076038"/>
    </source>
</evidence>
<dbReference type="RefSeq" id="WP_228139335.1">
    <property type="nucleotide sequence ID" value="NZ_CP015220.1"/>
</dbReference>
<keyword evidence="1" id="KW-0812">Transmembrane</keyword>